<dbReference type="Proteomes" id="UP000177370">
    <property type="component" value="Unassembled WGS sequence"/>
</dbReference>
<protein>
    <submittedName>
        <fullName evidence="2">Uncharacterized protein</fullName>
    </submittedName>
</protein>
<dbReference type="EMBL" id="MFTP01000022">
    <property type="protein sequence ID" value="OGI65128.1"/>
    <property type="molecule type" value="Genomic_DNA"/>
</dbReference>
<sequence length="65" mass="7688">MKPRIEKPISSAPTQNDLDFRTDAELVKSIREKRAGGVPLDEREGKFVDEQQKEDREDRDRLYRQ</sequence>
<feature type="region of interest" description="Disordered" evidence="1">
    <location>
        <begin position="34"/>
        <end position="65"/>
    </location>
</feature>
<evidence type="ECO:0000313" key="2">
    <source>
        <dbReference type="EMBL" id="OGI65128.1"/>
    </source>
</evidence>
<proteinExistence type="predicted"/>
<dbReference type="AlphaFoldDB" id="A0A1F6V659"/>
<feature type="region of interest" description="Disordered" evidence="1">
    <location>
        <begin position="1"/>
        <end position="20"/>
    </location>
</feature>
<gene>
    <name evidence="2" type="ORF">A2647_04220</name>
</gene>
<comment type="caution">
    <text evidence="2">The sequence shown here is derived from an EMBL/GenBank/DDBJ whole genome shotgun (WGS) entry which is preliminary data.</text>
</comment>
<evidence type="ECO:0000256" key="1">
    <source>
        <dbReference type="SAM" id="MobiDB-lite"/>
    </source>
</evidence>
<accession>A0A1F6V659</accession>
<reference evidence="2 3" key="1">
    <citation type="journal article" date="2016" name="Nat. Commun.">
        <title>Thousands of microbial genomes shed light on interconnected biogeochemical processes in an aquifer system.</title>
        <authorList>
            <person name="Anantharaman K."/>
            <person name="Brown C.T."/>
            <person name="Hug L.A."/>
            <person name="Sharon I."/>
            <person name="Castelle C.J."/>
            <person name="Probst A.J."/>
            <person name="Thomas B.C."/>
            <person name="Singh A."/>
            <person name="Wilkins M.J."/>
            <person name="Karaoz U."/>
            <person name="Brodie E.L."/>
            <person name="Williams K.H."/>
            <person name="Hubbard S.S."/>
            <person name="Banfield J.F."/>
        </authorList>
    </citation>
    <scope>NUCLEOTIDE SEQUENCE [LARGE SCALE GENOMIC DNA]</scope>
</reference>
<name>A0A1F6V659_9BACT</name>
<organism evidence="2 3">
    <name type="scientific">Candidatus Nomurabacteria bacterium RIFCSPHIGHO2_01_FULL_40_24b</name>
    <dbReference type="NCBI Taxonomy" id="1801739"/>
    <lineage>
        <taxon>Bacteria</taxon>
        <taxon>Candidatus Nomuraibacteriota</taxon>
    </lineage>
</organism>
<evidence type="ECO:0000313" key="3">
    <source>
        <dbReference type="Proteomes" id="UP000177370"/>
    </source>
</evidence>